<evidence type="ECO:0008006" key="4">
    <source>
        <dbReference type="Google" id="ProtNLM"/>
    </source>
</evidence>
<keyword evidence="1" id="KW-0808">Transferase</keyword>
<dbReference type="Proteomes" id="UP000298416">
    <property type="component" value="Unassembled WGS sequence"/>
</dbReference>
<name>A0A8X8Z805_SALSN</name>
<evidence type="ECO:0000313" key="3">
    <source>
        <dbReference type="Proteomes" id="UP000298416"/>
    </source>
</evidence>
<comment type="caution">
    <text evidence="2">The sequence shown here is derived from an EMBL/GenBank/DDBJ whole genome shotgun (WGS) entry which is preliminary data.</text>
</comment>
<protein>
    <recommendedName>
        <fullName evidence="4">Shikimate O-hydroxycinnamoyltransferase</fullName>
    </recommendedName>
</protein>
<dbReference type="GO" id="GO:0016740">
    <property type="term" value="F:transferase activity"/>
    <property type="evidence" value="ECO:0007669"/>
    <property type="project" value="UniProtKB-KW"/>
</dbReference>
<keyword evidence="3" id="KW-1185">Reference proteome</keyword>
<dbReference type="PANTHER" id="PTHR31896">
    <property type="entry name" value="FAMILY REGULATORY PROTEIN, PUTATIVE (AFU_ORTHOLOGUE AFUA_3G14730)-RELATED"/>
    <property type="match status" value="1"/>
</dbReference>
<proteinExistence type="predicted"/>
<dbReference type="InterPro" id="IPR051283">
    <property type="entry name" value="Sec_Metabolite_Acyltrans"/>
</dbReference>
<gene>
    <name evidence="2" type="ORF">SASPL_145842</name>
</gene>
<dbReference type="EMBL" id="PNBA02000017">
    <property type="protein sequence ID" value="KAG6395201.1"/>
    <property type="molecule type" value="Genomic_DNA"/>
</dbReference>
<dbReference type="AlphaFoldDB" id="A0A8X8Z805"/>
<evidence type="ECO:0000256" key="1">
    <source>
        <dbReference type="ARBA" id="ARBA00022679"/>
    </source>
</evidence>
<organism evidence="2">
    <name type="scientific">Salvia splendens</name>
    <name type="common">Scarlet sage</name>
    <dbReference type="NCBI Taxonomy" id="180675"/>
    <lineage>
        <taxon>Eukaryota</taxon>
        <taxon>Viridiplantae</taxon>
        <taxon>Streptophyta</taxon>
        <taxon>Embryophyta</taxon>
        <taxon>Tracheophyta</taxon>
        <taxon>Spermatophyta</taxon>
        <taxon>Magnoliopsida</taxon>
        <taxon>eudicotyledons</taxon>
        <taxon>Gunneridae</taxon>
        <taxon>Pentapetalae</taxon>
        <taxon>asterids</taxon>
        <taxon>lamiids</taxon>
        <taxon>Lamiales</taxon>
        <taxon>Lamiaceae</taxon>
        <taxon>Nepetoideae</taxon>
        <taxon>Mentheae</taxon>
        <taxon>Salviinae</taxon>
        <taxon>Salvia</taxon>
        <taxon>Salvia subgen. Calosphace</taxon>
        <taxon>core Calosphace</taxon>
    </lineage>
</organism>
<dbReference type="PANTHER" id="PTHR31896:SF43">
    <property type="entry name" value="PROTEIN ENHANCED PSEUDOMONAS SUSCEPTIBILITY 1"/>
    <property type="match status" value="1"/>
</dbReference>
<accession>A0A8X8Z805</accession>
<sequence>MPNKKLKMAEKLKVMSSYLVCGSASNSLSRLELNPWDIRAFQTVPIQRGLIFYNPTSDSQSLIQHLKDSLSRTLDFFPRLAGRLVATPHGGGMASFSVDCNNAGAEFIHAIAPAISVSDIIDPSFIPEIVYSFFPANAGFTNFEGISKPLVSVQVTELADGVVIACSANHVVMDGPSFWHFFTSCRRFLAVQNRSRNLPSSTAPEKNLIAPSHLPRKVFHFSKEKLGQLKANTVGSSDDSTTRTLALSIGARSRLSSFSDAYFGNAFFPVALAMSGSDVWKGGLGGTAMKIDQLIAQTSNETISINAEKKVEPRIRREGEEKAVIHAMGSAPPLVITSTPRHHVYDCDFGWGKPIAMRSGYTYKVEGLVVVFRPRIPAVWTLKFASPRTRYRQWKIT</sequence>
<dbReference type="Gene3D" id="3.30.559.10">
    <property type="entry name" value="Chloramphenicol acetyltransferase-like domain"/>
    <property type="match status" value="2"/>
</dbReference>
<dbReference type="Pfam" id="PF02458">
    <property type="entry name" value="Transferase"/>
    <property type="match status" value="2"/>
</dbReference>
<dbReference type="InterPro" id="IPR023213">
    <property type="entry name" value="CAT-like_dom_sf"/>
</dbReference>
<reference evidence="2" key="1">
    <citation type="submission" date="2018-01" db="EMBL/GenBank/DDBJ databases">
        <authorList>
            <person name="Mao J.F."/>
        </authorList>
    </citation>
    <scope>NUCLEOTIDE SEQUENCE</scope>
    <source>
        <strain evidence="2">Huo1</strain>
        <tissue evidence="2">Leaf</tissue>
    </source>
</reference>
<reference evidence="2" key="2">
    <citation type="submission" date="2020-08" db="EMBL/GenBank/DDBJ databases">
        <title>Plant Genome Project.</title>
        <authorList>
            <person name="Zhang R.-G."/>
        </authorList>
    </citation>
    <scope>NUCLEOTIDE SEQUENCE</scope>
    <source>
        <strain evidence="2">Huo1</strain>
        <tissue evidence="2">Leaf</tissue>
    </source>
</reference>
<evidence type="ECO:0000313" key="2">
    <source>
        <dbReference type="EMBL" id="KAG6395201.1"/>
    </source>
</evidence>